<reference evidence="1 2" key="1">
    <citation type="submission" date="2021-01" db="EMBL/GenBank/DDBJ databases">
        <title>Belnapia mucosa sp. nov. and Belnapia arida sp. nov., isolated from the Tabernas Desert (Almeria, Spain).</title>
        <authorList>
            <person name="Molina-Menor E."/>
            <person name="Vidal-Verdu A."/>
            <person name="Calonge A."/>
            <person name="Satari L."/>
            <person name="Pereto Magraner J."/>
            <person name="Porcar Miralles M."/>
        </authorList>
    </citation>
    <scope>NUCLEOTIDE SEQUENCE [LARGE SCALE GENOMIC DNA]</scope>
    <source>
        <strain evidence="1 2">T6</strain>
    </source>
</reference>
<dbReference type="NCBIfam" id="NF004861">
    <property type="entry name" value="PRK06217.1"/>
    <property type="match status" value="1"/>
</dbReference>
<proteinExistence type="predicted"/>
<gene>
    <name evidence="1" type="ORF">JMJ55_07730</name>
</gene>
<organism evidence="1 2">
    <name type="scientific">Belnapia mucosa</name>
    <dbReference type="NCBI Taxonomy" id="2804532"/>
    <lineage>
        <taxon>Bacteria</taxon>
        <taxon>Pseudomonadati</taxon>
        <taxon>Pseudomonadota</taxon>
        <taxon>Alphaproteobacteria</taxon>
        <taxon>Acetobacterales</taxon>
        <taxon>Roseomonadaceae</taxon>
        <taxon>Belnapia</taxon>
    </lineage>
</organism>
<name>A0ABS1V0H7_9PROT</name>
<dbReference type="InterPro" id="IPR052922">
    <property type="entry name" value="Cytidylate_Kinase-2"/>
</dbReference>
<dbReference type="Gene3D" id="3.40.50.300">
    <property type="entry name" value="P-loop containing nucleotide triphosphate hydrolases"/>
    <property type="match status" value="1"/>
</dbReference>
<evidence type="ECO:0000313" key="2">
    <source>
        <dbReference type="Proteomes" id="UP000606490"/>
    </source>
</evidence>
<comment type="caution">
    <text evidence="1">The sequence shown here is derived from an EMBL/GenBank/DDBJ whole genome shotgun (WGS) entry which is preliminary data.</text>
</comment>
<evidence type="ECO:0000313" key="1">
    <source>
        <dbReference type="EMBL" id="MBL6455208.1"/>
    </source>
</evidence>
<dbReference type="PANTHER" id="PTHR37816:SF2">
    <property type="entry name" value="DNA TOPOLOGY MODULATION PROTEIN FLAR-RELATED PROTEIN"/>
    <property type="match status" value="1"/>
</dbReference>
<dbReference type="RefSeq" id="WP_202824921.1">
    <property type="nucleotide sequence ID" value="NZ_JAEUXJ010000002.1"/>
</dbReference>
<dbReference type="Proteomes" id="UP000606490">
    <property type="component" value="Unassembled WGS sequence"/>
</dbReference>
<protein>
    <recommendedName>
        <fullName evidence="3">Adenylate kinase</fullName>
    </recommendedName>
</protein>
<accession>A0ABS1V0H7</accession>
<sequence>MVRLHILGASGSGTTTLGMAVARRLGCPFHDADTTFWLPTDPPFTAIRPMPERLERLRRALAASEDWVLSGAVTGWGDALIPEFSLVVFLSLDPARRMERLKRREAARHGARIEPGGDLAAVHASFMAWATAYDTAGLGQRSRVQQESWLADLPCPVLRLDSDQPLEALVQALLTPPAAPPA</sequence>
<keyword evidence="2" id="KW-1185">Reference proteome</keyword>
<dbReference type="InterPro" id="IPR027417">
    <property type="entry name" value="P-loop_NTPase"/>
</dbReference>
<dbReference type="PANTHER" id="PTHR37816">
    <property type="entry name" value="YALI0E33011P"/>
    <property type="match status" value="1"/>
</dbReference>
<evidence type="ECO:0008006" key="3">
    <source>
        <dbReference type="Google" id="ProtNLM"/>
    </source>
</evidence>
<dbReference type="SUPFAM" id="SSF52540">
    <property type="entry name" value="P-loop containing nucleoside triphosphate hydrolases"/>
    <property type="match status" value="1"/>
</dbReference>
<dbReference type="EMBL" id="JAEUXJ010000002">
    <property type="protein sequence ID" value="MBL6455208.1"/>
    <property type="molecule type" value="Genomic_DNA"/>
</dbReference>